<dbReference type="InterPro" id="IPR007534">
    <property type="entry name" value="LuxE"/>
</dbReference>
<dbReference type="GO" id="GO:0047474">
    <property type="term" value="F:long-chain fatty acid--protein ligase activity"/>
    <property type="evidence" value="ECO:0007669"/>
    <property type="project" value="InterPro"/>
</dbReference>
<dbReference type="Proteomes" id="UP000056090">
    <property type="component" value="Chromosome"/>
</dbReference>
<sequence>MFSYPPELFDLPVYGLPSTQKQAMLNRVMSQLSQHHYQHCEAYRRLLDSRPFDFASAAHTEQFPVAARLFKDLALTSIQSNDVFRQMRSSGTSGQASKITLDGESAKRQSQVLVKILQSWLGKQRRPMLLIDAPSTVKKAGAMTARAAGLQGLSFFGRHHCYALNENMELDIEKVRDFFSKYGKQPVLIFGFTFIVWQTFIQALAQLNINFDFADAILIHGGGWKKMQDQAVTDEIFKASIYKTLGNVSVHDYYGMVEQTGTIYMQCEKGFLHTPVWSDVLIRSPQDLSLLEHGEAGLIQVNSVLPTSYPGHCILTEDLGTVFGEDDCECGRLGKYFKVHGRVPKAQVKGCSDTFR</sequence>
<dbReference type="SUPFAM" id="SSF56801">
    <property type="entry name" value="Acetyl-CoA synthetase-like"/>
    <property type="match status" value="1"/>
</dbReference>
<organism evidence="2 3">
    <name type="scientific">Alteromonas australica</name>
    <dbReference type="NCBI Taxonomy" id="589873"/>
    <lineage>
        <taxon>Bacteria</taxon>
        <taxon>Pseudomonadati</taxon>
        <taxon>Pseudomonadota</taxon>
        <taxon>Gammaproteobacteria</taxon>
        <taxon>Alteromonadales</taxon>
        <taxon>Alteromonadaceae</taxon>
        <taxon>Alteromonas/Salinimonas group</taxon>
        <taxon>Alteromonas</taxon>
    </lineage>
</organism>
<dbReference type="RefSeq" id="WP_044056327.1">
    <property type="nucleotide sequence ID" value="NZ_CBCSKJ010000001.1"/>
</dbReference>
<dbReference type="InterPro" id="IPR042099">
    <property type="entry name" value="ANL_N_sf"/>
</dbReference>
<evidence type="ECO:0000313" key="3">
    <source>
        <dbReference type="Proteomes" id="UP000056090"/>
    </source>
</evidence>
<proteinExistence type="predicted"/>
<dbReference type="eggNOG" id="COG1541">
    <property type="taxonomic scope" value="Bacteria"/>
</dbReference>
<reference evidence="2 3" key="1">
    <citation type="submission" date="2014-06" db="EMBL/GenBank/DDBJ databases">
        <title>Genomes of Alteromonas australica, a world apart.</title>
        <authorList>
            <person name="Gonzaga A."/>
            <person name="Lopez-Perez M."/>
            <person name="Rodriguez-Valera F."/>
        </authorList>
    </citation>
    <scope>NUCLEOTIDE SEQUENCE [LARGE SCALE GENOMIC DNA]</scope>
    <source>
        <strain evidence="2 3">H 17</strain>
    </source>
</reference>
<evidence type="ECO:0000259" key="1">
    <source>
        <dbReference type="Pfam" id="PF04443"/>
    </source>
</evidence>
<accession>A0A075NX82</accession>
<dbReference type="Pfam" id="PF04443">
    <property type="entry name" value="LuxE"/>
    <property type="match status" value="1"/>
</dbReference>
<protein>
    <submittedName>
        <fullName evidence="2">Acyl-protein synthetase</fullName>
    </submittedName>
</protein>
<keyword evidence="3" id="KW-1185">Reference proteome</keyword>
<dbReference type="KEGG" id="aal:EP13_05115"/>
<name>A0A075NX82_9ALTE</name>
<dbReference type="GeneID" id="78254310"/>
<evidence type="ECO:0000313" key="2">
    <source>
        <dbReference type="EMBL" id="AIF98131.1"/>
    </source>
</evidence>
<dbReference type="EMBL" id="CP008849">
    <property type="protein sequence ID" value="AIF98131.1"/>
    <property type="molecule type" value="Genomic_DNA"/>
</dbReference>
<dbReference type="AlphaFoldDB" id="A0A075NX82"/>
<dbReference type="GO" id="GO:0008218">
    <property type="term" value="P:bioluminescence"/>
    <property type="evidence" value="ECO:0007669"/>
    <property type="project" value="InterPro"/>
</dbReference>
<feature type="domain" description="Acyl-protein synthetase LuxE" evidence="1">
    <location>
        <begin position="17"/>
        <end position="354"/>
    </location>
</feature>
<dbReference type="Gene3D" id="3.40.50.12780">
    <property type="entry name" value="N-terminal domain of ligase-like"/>
    <property type="match status" value="1"/>
</dbReference>
<gene>
    <name evidence="2" type="ORF">EP13_05115</name>
</gene>